<dbReference type="Pfam" id="PF14748">
    <property type="entry name" value="P5CR_dimer"/>
    <property type="match status" value="1"/>
</dbReference>
<protein>
    <recommendedName>
        <fullName evidence="7">Pyrroline-5-carboxylate reductase</fullName>
    </recommendedName>
</protein>
<accession>A0ABN9W9W5</accession>
<evidence type="ECO:0000259" key="3">
    <source>
        <dbReference type="Pfam" id="PF03807"/>
    </source>
</evidence>
<evidence type="ECO:0000259" key="4">
    <source>
        <dbReference type="Pfam" id="PF14748"/>
    </source>
</evidence>
<reference evidence="5" key="1">
    <citation type="submission" date="2023-10" db="EMBL/GenBank/DDBJ databases">
        <authorList>
            <person name="Chen Y."/>
            <person name="Shah S."/>
            <person name="Dougan E. K."/>
            <person name="Thang M."/>
            <person name="Chan C."/>
        </authorList>
    </citation>
    <scope>NUCLEOTIDE SEQUENCE [LARGE SCALE GENOMIC DNA]</scope>
</reference>
<dbReference type="Proteomes" id="UP001189429">
    <property type="component" value="Unassembled WGS sequence"/>
</dbReference>
<dbReference type="PANTHER" id="PTHR11645">
    <property type="entry name" value="PYRROLINE-5-CARBOXYLATE REDUCTASE"/>
    <property type="match status" value="1"/>
</dbReference>
<dbReference type="PIRSF" id="PIRSF000193">
    <property type="entry name" value="Pyrrol-5-carb_rd"/>
    <property type="match status" value="1"/>
</dbReference>
<evidence type="ECO:0000256" key="1">
    <source>
        <dbReference type="ARBA" id="ARBA00005525"/>
    </source>
</evidence>
<evidence type="ECO:0008006" key="7">
    <source>
        <dbReference type="Google" id="ProtNLM"/>
    </source>
</evidence>
<dbReference type="InterPro" id="IPR029036">
    <property type="entry name" value="P5CR_dimer"/>
</dbReference>
<dbReference type="PANTHER" id="PTHR11645:SF66">
    <property type="entry name" value="PYRROLINE-5-CARBOXYLATE REDUCTASE"/>
    <property type="match status" value="1"/>
</dbReference>
<evidence type="ECO:0000313" key="6">
    <source>
        <dbReference type="Proteomes" id="UP001189429"/>
    </source>
</evidence>
<dbReference type="InterPro" id="IPR008927">
    <property type="entry name" value="6-PGluconate_DH-like_C_sf"/>
</dbReference>
<dbReference type="InterPro" id="IPR000304">
    <property type="entry name" value="Pyrroline-COOH_reductase"/>
</dbReference>
<dbReference type="SUPFAM" id="SSF48179">
    <property type="entry name" value="6-phosphogluconate dehydrogenase C-terminal domain-like"/>
    <property type="match status" value="1"/>
</dbReference>
<feature type="domain" description="Pyrroline-5-carboxylate reductase catalytic N-terminal" evidence="3">
    <location>
        <begin position="41"/>
        <end position="136"/>
    </location>
</feature>
<dbReference type="InterPro" id="IPR036291">
    <property type="entry name" value="NAD(P)-bd_dom_sf"/>
</dbReference>
<dbReference type="NCBIfam" id="TIGR00112">
    <property type="entry name" value="proC"/>
    <property type="match status" value="1"/>
</dbReference>
<dbReference type="EMBL" id="CAUYUJ010018367">
    <property type="protein sequence ID" value="CAK0883042.1"/>
    <property type="molecule type" value="Genomic_DNA"/>
</dbReference>
<feature type="domain" description="Pyrroline-5-carboxylate reductase dimerisation" evidence="4">
    <location>
        <begin position="199"/>
        <end position="304"/>
    </location>
</feature>
<dbReference type="Gene3D" id="3.40.50.720">
    <property type="entry name" value="NAD(P)-binding Rossmann-like Domain"/>
    <property type="match status" value="1"/>
</dbReference>
<dbReference type="InterPro" id="IPR028939">
    <property type="entry name" value="P5C_Rdtase_cat_N"/>
</dbReference>
<evidence type="ECO:0000313" key="5">
    <source>
        <dbReference type="EMBL" id="CAK0883042.1"/>
    </source>
</evidence>
<name>A0ABN9W9W5_9DINO</name>
<dbReference type="Gene3D" id="1.10.3730.10">
    <property type="entry name" value="ProC C-terminal domain-like"/>
    <property type="match status" value="1"/>
</dbReference>
<keyword evidence="6" id="KW-1185">Reference proteome</keyword>
<evidence type="ECO:0000256" key="2">
    <source>
        <dbReference type="SAM" id="MobiDB-lite"/>
    </source>
</evidence>
<sequence length="318" mass="33600">MMRRAAWPMRRAAAPRAAAAPQGRTTRAASAAAAAASSFGRLAFVGGGKMSEAAASGVVSNKLVAPNDLIVSDPNPRRRQYMGEKLGVKVTGCNVEAADGASTIVFANKPQHCPSVFSQLRGRISQDSLVVSICAGVASSQFQEGLDHNRVVRTMPNTPAMVQGGMTVWYAMPGVSEGQLLATKQLLQSFGKEEQVTHEDYLDMATALSGSGPAYFFLLMECLVDAGVHMGFPRDVADRLVRQTALGTAVYAEQAGGTHLSILRNDITSPGGTTAAALYAADRGNFRTVVSDAVWSALERSKALNDSTDLKKNQRPAP</sequence>
<dbReference type="HAMAP" id="MF_01925">
    <property type="entry name" value="P5C_reductase"/>
    <property type="match status" value="1"/>
</dbReference>
<comment type="similarity">
    <text evidence="1">Belongs to the pyrroline-5-carboxylate reductase family.</text>
</comment>
<organism evidence="5 6">
    <name type="scientific">Prorocentrum cordatum</name>
    <dbReference type="NCBI Taxonomy" id="2364126"/>
    <lineage>
        <taxon>Eukaryota</taxon>
        <taxon>Sar</taxon>
        <taxon>Alveolata</taxon>
        <taxon>Dinophyceae</taxon>
        <taxon>Prorocentrales</taxon>
        <taxon>Prorocentraceae</taxon>
        <taxon>Prorocentrum</taxon>
    </lineage>
</organism>
<feature type="region of interest" description="Disordered" evidence="2">
    <location>
        <begin position="1"/>
        <end position="23"/>
    </location>
</feature>
<dbReference type="SUPFAM" id="SSF51735">
    <property type="entry name" value="NAD(P)-binding Rossmann-fold domains"/>
    <property type="match status" value="1"/>
</dbReference>
<proteinExistence type="inferred from homology"/>
<dbReference type="Pfam" id="PF03807">
    <property type="entry name" value="F420_oxidored"/>
    <property type="match status" value="1"/>
</dbReference>
<gene>
    <name evidence="5" type="ORF">PCOR1329_LOCUS65349</name>
</gene>
<comment type="caution">
    <text evidence="5">The sequence shown here is derived from an EMBL/GenBank/DDBJ whole genome shotgun (WGS) entry which is preliminary data.</text>
</comment>